<dbReference type="AlphaFoldDB" id="A0A9K3IQJ2"/>
<organism evidence="2 3">
    <name type="scientific">Helianthus annuus</name>
    <name type="common">Common sunflower</name>
    <dbReference type="NCBI Taxonomy" id="4232"/>
    <lineage>
        <taxon>Eukaryota</taxon>
        <taxon>Viridiplantae</taxon>
        <taxon>Streptophyta</taxon>
        <taxon>Embryophyta</taxon>
        <taxon>Tracheophyta</taxon>
        <taxon>Spermatophyta</taxon>
        <taxon>Magnoliopsida</taxon>
        <taxon>eudicotyledons</taxon>
        <taxon>Gunneridae</taxon>
        <taxon>Pentapetalae</taxon>
        <taxon>asterids</taxon>
        <taxon>campanulids</taxon>
        <taxon>Asterales</taxon>
        <taxon>Asteraceae</taxon>
        <taxon>Asteroideae</taxon>
        <taxon>Heliantheae alliance</taxon>
        <taxon>Heliantheae</taxon>
        <taxon>Helianthus</taxon>
    </lineage>
</organism>
<gene>
    <name evidence="2" type="ORF">HanXRQr2_Chr06g0241531</name>
</gene>
<evidence type="ECO:0000313" key="3">
    <source>
        <dbReference type="Proteomes" id="UP000215914"/>
    </source>
</evidence>
<evidence type="ECO:0000256" key="1">
    <source>
        <dbReference type="SAM" id="MobiDB-lite"/>
    </source>
</evidence>
<keyword evidence="3" id="KW-1185">Reference proteome</keyword>
<dbReference type="Gramene" id="mRNA:HanXRQr2_Chr06g0241531">
    <property type="protein sequence ID" value="CDS:HanXRQr2_Chr06g0241531.1"/>
    <property type="gene ID" value="HanXRQr2_Chr06g0241531"/>
</dbReference>
<feature type="compositionally biased region" description="Basic and acidic residues" evidence="1">
    <location>
        <begin position="94"/>
        <end position="110"/>
    </location>
</feature>
<accession>A0A9K3IQJ2</accession>
<evidence type="ECO:0000313" key="2">
    <source>
        <dbReference type="EMBL" id="KAF5800864.1"/>
    </source>
</evidence>
<feature type="compositionally biased region" description="Basic and acidic residues" evidence="1">
    <location>
        <begin position="67"/>
        <end position="78"/>
    </location>
</feature>
<name>A0A9K3IQJ2_HELAN</name>
<sequence length="110" mass="12303">MASTQCQRPVDHTKKTTPHSHATVDHTKTGQHAQNNCNNTCSCCHRKGNEQSFTNKMKEMANSAYKKVADQMHHHDQHNNGLQPNTGPKPVSPKQKESGIGHEQLHTSNR</sequence>
<proteinExistence type="predicted"/>
<reference evidence="2" key="1">
    <citation type="journal article" date="2017" name="Nature">
        <title>The sunflower genome provides insights into oil metabolism, flowering and Asterid evolution.</title>
        <authorList>
            <person name="Badouin H."/>
            <person name="Gouzy J."/>
            <person name="Grassa C.J."/>
            <person name="Murat F."/>
            <person name="Staton S.E."/>
            <person name="Cottret L."/>
            <person name="Lelandais-Briere C."/>
            <person name="Owens G.L."/>
            <person name="Carrere S."/>
            <person name="Mayjonade B."/>
            <person name="Legrand L."/>
            <person name="Gill N."/>
            <person name="Kane N.C."/>
            <person name="Bowers J.E."/>
            <person name="Hubner S."/>
            <person name="Bellec A."/>
            <person name="Berard A."/>
            <person name="Berges H."/>
            <person name="Blanchet N."/>
            <person name="Boniface M.C."/>
            <person name="Brunel D."/>
            <person name="Catrice O."/>
            <person name="Chaidir N."/>
            <person name="Claudel C."/>
            <person name="Donnadieu C."/>
            <person name="Faraut T."/>
            <person name="Fievet G."/>
            <person name="Helmstetter N."/>
            <person name="King M."/>
            <person name="Knapp S.J."/>
            <person name="Lai Z."/>
            <person name="Le Paslier M.C."/>
            <person name="Lippi Y."/>
            <person name="Lorenzon L."/>
            <person name="Mandel J.R."/>
            <person name="Marage G."/>
            <person name="Marchand G."/>
            <person name="Marquand E."/>
            <person name="Bret-Mestries E."/>
            <person name="Morien E."/>
            <person name="Nambeesan S."/>
            <person name="Nguyen T."/>
            <person name="Pegot-Espagnet P."/>
            <person name="Pouilly N."/>
            <person name="Raftis F."/>
            <person name="Sallet E."/>
            <person name="Schiex T."/>
            <person name="Thomas J."/>
            <person name="Vandecasteele C."/>
            <person name="Vares D."/>
            <person name="Vear F."/>
            <person name="Vautrin S."/>
            <person name="Crespi M."/>
            <person name="Mangin B."/>
            <person name="Burke J.M."/>
            <person name="Salse J."/>
            <person name="Munos S."/>
            <person name="Vincourt P."/>
            <person name="Rieseberg L.H."/>
            <person name="Langlade N.B."/>
        </authorList>
    </citation>
    <scope>NUCLEOTIDE SEQUENCE</scope>
    <source>
        <tissue evidence="2">Leaves</tissue>
    </source>
</reference>
<reference evidence="2" key="2">
    <citation type="submission" date="2020-06" db="EMBL/GenBank/DDBJ databases">
        <title>Helianthus annuus Genome sequencing and assembly Release 2.</title>
        <authorList>
            <person name="Gouzy J."/>
            <person name="Langlade N."/>
            <person name="Munos S."/>
        </authorList>
    </citation>
    <scope>NUCLEOTIDE SEQUENCE</scope>
    <source>
        <tissue evidence="2">Leaves</tissue>
    </source>
</reference>
<feature type="region of interest" description="Disordered" evidence="1">
    <location>
        <begin position="66"/>
        <end position="110"/>
    </location>
</feature>
<dbReference type="Proteomes" id="UP000215914">
    <property type="component" value="Unassembled WGS sequence"/>
</dbReference>
<protein>
    <submittedName>
        <fullName evidence="2">Uncharacterized protein</fullName>
    </submittedName>
</protein>
<comment type="caution">
    <text evidence="2">The sequence shown here is derived from an EMBL/GenBank/DDBJ whole genome shotgun (WGS) entry which is preliminary data.</text>
</comment>
<dbReference type="EMBL" id="MNCJ02000321">
    <property type="protein sequence ID" value="KAF5800864.1"/>
    <property type="molecule type" value="Genomic_DNA"/>
</dbReference>
<feature type="region of interest" description="Disordered" evidence="1">
    <location>
        <begin position="1"/>
        <end position="33"/>
    </location>
</feature>